<dbReference type="InterPro" id="IPR037079">
    <property type="entry name" value="AF2212/PG0164-like_sf"/>
</dbReference>
<gene>
    <name evidence="1" type="ORF">SDC9_55498</name>
</gene>
<sequence length="154" mass="17733">MQEYRFTAKIIKTSGIDSGYIEFPFEAEIEFGRKGQIKVKAFFDGYEYRGSLVRMGHPCHIIGLNKKVREAIGKGPGDFVDVLIVEDKEERTVEIPVDFAIAMGKNGNSKEVFDKLSFTHRNEYVEWINSAKKKETRENRINKAIDRLLNNNNK</sequence>
<dbReference type="Pfam" id="PF13376">
    <property type="entry name" value="OmdA"/>
    <property type="match status" value="1"/>
</dbReference>
<protein>
    <recommendedName>
        <fullName evidence="2">DUF1905 domain-containing protein</fullName>
    </recommendedName>
</protein>
<reference evidence="1" key="1">
    <citation type="submission" date="2019-08" db="EMBL/GenBank/DDBJ databases">
        <authorList>
            <person name="Kucharzyk K."/>
            <person name="Murdoch R.W."/>
            <person name="Higgins S."/>
            <person name="Loffler F."/>
        </authorList>
    </citation>
    <scope>NUCLEOTIDE SEQUENCE</scope>
</reference>
<dbReference type="Gene3D" id="2.40.30.100">
    <property type="entry name" value="AF2212/PG0164-like"/>
    <property type="match status" value="1"/>
</dbReference>
<proteinExistence type="predicted"/>
<dbReference type="EMBL" id="VSSQ01001539">
    <property type="protein sequence ID" value="MPM09182.1"/>
    <property type="molecule type" value="Genomic_DNA"/>
</dbReference>
<evidence type="ECO:0008006" key="2">
    <source>
        <dbReference type="Google" id="ProtNLM"/>
    </source>
</evidence>
<organism evidence="1">
    <name type="scientific">bioreactor metagenome</name>
    <dbReference type="NCBI Taxonomy" id="1076179"/>
    <lineage>
        <taxon>unclassified sequences</taxon>
        <taxon>metagenomes</taxon>
        <taxon>ecological metagenomes</taxon>
    </lineage>
</organism>
<dbReference type="Pfam" id="PF08922">
    <property type="entry name" value="DUF1905"/>
    <property type="match status" value="1"/>
</dbReference>
<dbReference type="SUPFAM" id="SSF141694">
    <property type="entry name" value="AF2212/PG0164-like"/>
    <property type="match status" value="1"/>
</dbReference>
<dbReference type="InterPro" id="IPR015018">
    <property type="entry name" value="DUF1905"/>
</dbReference>
<evidence type="ECO:0000313" key="1">
    <source>
        <dbReference type="EMBL" id="MPM09182.1"/>
    </source>
</evidence>
<name>A0A644WZA8_9ZZZZ</name>
<accession>A0A644WZA8</accession>
<dbReference type="AlphaFoldDB" id="A0A644WZA8"/>
<comment type="caution">
    <text evidence="1">The sequence shown here is derived from an EMBL/GenBank/DDBJ whole genome shotgun (WGS) entry which is preliminary data.</text>
</comment>